<dbReference type="OrthoDB" id="3186516at2"/>
<sequence>MSGFACCDCIFCNCSRDEQTGLYHAVCSKGYTLANAHDMRVPQKYYAPTPRVFVPVTDPFGQQYFRTHATCAQFQRPMDAPASHHFWDVIRLNGKR</sequence>
<reference evidence="1 2" key="1">
    <citation type="submission" date="2011-02" db="EMBL/GenBank/DDBJ databases">
        <authorList>
            <person name="Muzny D."/>
            <person name="Qin X."/>
            <person name="Buhay C."/>
            <person name="Dugan-Rocha S."/>
            <person name="Ding Y."/>
            <person name="Chen G."/>
            <person name="Hawes A."/>
            <person name="Holder M."/>
            <person name="Jhangiani S."/>
            <person name="Johnson A."/>
            <person name="Khan Z."/>
            <person name="Li Z."/>
            <person name="Liu W."/>
            <person name="Liu X."/>
            <person name="Perez L."/>
            <person name="Shen H."/>
            <person name="Wang Q."/>
            <person name="Watt J."/>
            <person name="Xi L."/>
            <person name="Xin Y."/>
            <person name="Zhou J."/>
            <person name="Deng J."/>
            <person name="Jiang H."/>
            <person name="Liu Y."/>
            <person name="Qu J."/>
            <person name="Song X.-Z."/>
            <person name="Zhang L."/>
            <person name="Villasana D."/>
            <person name="Johnson A."/>
            <person name="Liu J."/>
            <person name="Liyanage D."/>
            <person name="Lorensuhewa L."/>
            <person name="Robinson T."/>
            <person name="Song A."/>
            <person name="Song B.-B."/>
            <person name="Dinh H."/>
            <person name="Thornton R."/>
            <person name="Coyle M."/>
            <person name="Francisco L."/>
            <person name="Jackson L."/>
            <person name="Javaid M."/>
            <person name="Korchina V."/>
            <person name="Kovar C."/>
            <person name="Mata R."/>
            <person name="Mathew T."/>
            <person name="Ngo R."/>
            <person name="Nguyen L."/>
            <person name="Nguyen N."/>
            <person name="Okwuonu G."/>
            <person name="Ongeri F."/>
            <person name="Pham C."/>
            <person name="Simmons D."/>
            <person name="Wilczek-Boney K."/>
            <person name="Hale W."/>
            <person name="Jakkamsetti A."/>
            <person name="Pham P."/>
            <person name="Ruth R."/>
            <person name="San Lucas F."/>
            <person name="Warren J."/>
            <person name="Zhang J."/>
            <person name="Zhao Z."/>
            <person name="Zhou C."/>
            <person name="Zhu D."/>
            <person name="Lee S."/>
            <person name="Bess C."/>
            <person name="Blankenburg K."/>
            <person name="Forbes L."/>
            <person name="Fu Q."/>
            <person name="Gubbala S."/>
            <person name="Hirani K."/>
            <person name="Jayaseelan J.C."/>
            <person name="Lara F."/>
            <person name="Munidasa M."/>
            <person name="Palculict T."/>
            <person name="Patil S."/>
            <person name="Pu L.-L."/>
            <person name="Saada N."/>
            <person name="Tang L."/>
            <person name="Weissenberger G."/>
            <person name="Zhu Y."/>
            <person name="Hemphill L."/>
            <person name="Shang Y."/>
            <person name="Youmans B."/>
            <person name="Ayvaz T."/>
            <person name="Ross M."/>
            <person name="Santibanez J."/>
            <person name="Aqrawi P."/>
            <person name="Gross S."/>
            <person name="Joshi V."/>
            <person name="Fowler G."/>
            <person name="Nazareth L."/>
            <person name="Reid J."/>
            <person name="Worley K."/>
            <person name="Petrosino J."/>
            <person name="Highlander S."/>
            <person name="Gibbs R."/>
        </authorList>
    </citation>
    <scope>NUCLEOTIDE SEQUENCE [LARGE SCALE GENOMIC DNA]</scope>
    <source>
        <strain evidence="1 2">DSM 15829</strain>
    </source>
</reference>
<protein>
    <submittedName>
        <fullName evidence="1">Uncharacterized protein</fullName>
    </submittedName>
</protein>
<dbReference type="EMBL" id="ACGK02000001">
    <property type="protein sequence ID" value="EGF23455.1"/>
    <property type="molecule type" value="Genomic_DNA"/>
</dbReference>
<dbReference type="RefSeq" id="WP_006302552.1">
    <property type="nucleotide sequence ID" value="NZ_ACGK02000001.1"/>
</dbReference>
<proteinExistence type="predicted"/>
<dbReference type="AlphaFoldDB" id="F1T411"/>
<dbReference type="GeneID" id="93210016"/>
<dbReference type="Proteomes" id="UP000005947">
    <property type="component" value="Unassembled WGS sequence"/>
</dbReference>
<organism evidence="1 2">
    <name type="scientific">Fannyhessea vaginae DSM 15829</name>
    <dbReference type="NCBI Taxonomy" id="525256"/>
    <lineage>
        <taxon>Bacteria</taxon>
        <taxon>Bacillati</taxon>
        <taxon>Actinomycetota</taxon>
        <taxon>Coriobacteriia</taxon>
        <taxon>Coriobacteriales</taxon>
        <taxon>Atopobiaceae</taxon>
        <taxon>Fannyhessea</taxon>
    </lineage>
</organism>
<dbReference type="eggNOG" id="ENOG5034517">
    <property type="taxonomic scope" value="Bacteria"/>
</dbReference>
<keyword evidence="2" id="KW-1185">Reference proteome</keyword>
<name>F1T411_9ACTN</name>
<accession>F1T411</accession>
<evidence type="ECO:0000313" key="2">
    <source>
        <dbReference type="Proteomes" id="UP000005947"/>
    </source>
</evidence>
<comment type="caution">
    <text evidence="1">The sequence shown here is derived from an EMBL/GenBank/DDBJ whole genome shotgun (WGS) entry which is preliminary data.</text>
</comment>
<evidence type="ECO:0000313" key="1">
    <source>
        <dbReference type="EMBL" id="EGF23455.1"/>
    </source>
</evidence>
<gene>
    <name evidence="1" type="ORF">HMPREF0091_10402</name>
</gene>